<proteinExistence type="predicted"/>
<gene>
    <name evidence="1" type="ORF">Mia14_0764</name>
</gene>
<name>A0A218NNM0_9ARCH</name>
<dbReference type="InterPro" id="IPR043129">
    <property type="entry name" value="ATPase_NBD"/>
</dbReference>
<dbReference type="PROSITE" id="PS01125">
    <property type="entry name" value="ROK"/>
    <property type="match status" value="1"/>
</dbReference>
<sequence length="307" mass="33886">MYYDINIVENESVLGFEVGASKTIALVGDLSGNVFSKIIADTRNEKDDKEVLFRQLKELQKKVSKKYDFNYVSMTFPGAINRKGIVAYTPNLPGWKGYNLMKGLKERFDSEVFVENDANAQAVAEKIYGYGRKYSNFIYLTVGTGIGGGIFIDDKLYSGHNGWAGEFGHMVIGEGPKCGCGRYGCLETLASGSAIKRMAFEAGKNMSGKEVFEAWFDGDKAAKAIVEKAASSFTIGIANIVNIFDPEAIIIGGGITKNNERYLGYIRKKLPKELGNYRRRIKIIRASENLIEKAPLALAAYRLNIGN</sequence>
<reference evidence="1 2" key="1">
    <citation type="journal article" date="2017" name="Nat. Commun.">
        <title>'ARMAN' archaea depend on association with euryarchaeal host in culture and in situ.</title>
        <authorList>
            <person name="Golyshina O."/>
            <person name="Toshchakov S."/>
            <person name="Makarova K."/>
            <person name="Gavrilov S."/>
            <person name="Korzhenkov A."/>
            <person name="La Cono V."/>
            <person name="Arcadi E."/>
            <person name="Nechitaylo T."/>
            <person name="Ferrer M."/>
            <person name="Kublanov I."/>
            <person name="Wolf Y."/>
            <person name="Yakimov M."/>
            <person name="Golyshin P."/>
            <person name="Slesarev A."/>
            <person name="Kozyavkin S."/>
        </authorList>
    </citation>
    <scope>NUCLEOTIDE SEQUENCE [LARGE SCALE GENOMIC DNA]</scope>
    <source>
        <strain evidence="1 2">Mia14</strain>
    </source>
</reference>
<dbReference type="EMBL" id="CP019964">
    <property type="protein sequence ID" value="ASI14059.1"/>
    <property type="molecule type" value="Genomic_DNA"/>
</dbReference>
<evidence type="ECO:0000313" key="1">
    <source>
        <dbReference type="EMBL" id="ASI14059.1"/>
    </source>
</evidence>
<keyword evidence="2" id="KW-1185">Reference proteome</keyword>
<dbReference type="GeneID" id="33314316"/>
<dbReference type="Proteomes" id="UP000197679">
    <property type="component" value="Chromosome"/>
</dbReference>
<dbReference type="SUPFAM" id="SSF53067">
    <property type="entry name" value="Actin-like ATPase domain"/>
    <property type="match status" value="1"/>
</dbReference>
<dbReference type="KEGG" id="marh:Mia14_0764"/>
<dbReference type="RefSeq" id="WP_088820321.1">
    <property type="nucleotide sequence ID" value="NZ_CP019964.1"/>
</dbReference>
<dbReference type="InterPro" id="IPR049874">
    <property type="entry name" value="ROK_cs"/>
</dbReference>
<evidence type="ECO:0000313" key="2">
    <source>
        <dbReference type="Proteomes" id="UP000197679"/>
    </source>
</evidence>
<accession>A0A218NNM0</accession>
<dbReference type="PANTHER" id="PTHR18964">
    <property type="entry name" value="ROK (REPRESSOR, ORF, KINASE) FAMILY"/>
    <property type="match status" value="1"/>
</dbReference>
<dbReference type="InterPro" id="IPR000600">
    <property type="entry name" value="ROK"/>
</dbReference>
<protein>
    <submittedName>
        <fullName evidence="1">ROK family protein</fullName>
    </submittedName>
</protein>
<dbReference type="OrthoDB" id="206224at2157"/>
<dbReference type="PANTHER" id="PTHR18964:SF149">
    <property type="entry name" value="BIFUNCTIONAL UDP-N-ACETYLGLUCOSAMINE 2-EPIMERASE_N-ACETYLMANNOSAMINE KINASE"/>
    <property type="match status" value="1"/>
</dbReference>
<organism evidence="1 2">
    <name type="scientific">Candidatus Mancarchaeum acidiphilum</name>
    <dbReference type="NCBI Taxonomy" id="1920749"/>
    <lineage>
        <taxon>Archaea</taxon>
        <taxon>Candidatus Micrarchaeota</taxon>
        <taxon>Candidatus Mancarchaeum</taxon>
    </lineage>
</organism>
<dbReference type="AlphaFoldDB" id="A0A218NNM0"/>
<dbReference type="Pfam" id="PF00480">
    <property type="entry name" value="ROK"/>
    <property type="match status" value="1"/>
</dbReference>
<dbReference type="Gene3D" id="3.30.420.40">
    <property type="match status" value="2"/>
</dbReference>